<evidence type="ECO:0000313" key="6">
    <source>
        <dbReference type="EMBL" id="TMR38049.1"/>
    </source>
</evidence>
<dbReference type="AlphaFoldDB" id="A0A5S4GZ20"/>
<evidence type="ECO:0000313" key="7">
    <source>
        <dbReference type="Proteomes" id="UP000306628"/>
    </source>
</evidence>
<keyword evidence="2" id="KW-0288">FMN</keyword>
<dbReference type="InterPro" id="IPR036661">
    <property type="entry name" value="Luciferase-like_sf"/>
</dbReference>
<dbReference type="OrthoDB" id="3206024at2"/>
<comment type="caution">
    <text evidence="6">The sequence shown here is derived from an EMBL/GenBank/DDBJ whole genome shotgun (WGS) entry which is preliminary data.</text>
</comment>
<accession>A0A5S4GZ20</accession>
<dbReference type="EMBL" id="VCKX01000012">
    <property type="protein sequence ID" value="TMR38049.1"/>
    <property type="molecule type" value="Genomic_DNA"/>
</dbReference>
<dbReference type="InterPro" id="IPR019921">
    <property type="entry name" value="Lucif-like_OxRdtase_Rv2161c"/>
</dbReference>
<keyword evidence="7" id="KW-1185">Reference proteome</keyword>
<keyword evidence="4" id="KW-0503">Monooxygenase</keyword>
<gene>
    <name evidence="6" type="ORF">ETD85_06305</name>
</gene>
<feature type="domain" description="Luciferase-like" evidence="5">
    <location>
        <begin position="21"/>
        <end position="267"/>
    </location>
</feature>
<dbReference type="GO" id="GO:0008726">
    <property type="term" value="F:alkanesulfonate monooxygenase activity"/>
    <property type="evidence" value="ECO:0007669"/>
    <property type="project" value="TreeGrafter"/>
</dbReference>
<dbReference type="Gene3D" id="3.20.20.30">
    <property type="entry name" value="Luciferase-like domain"/>
    <property type="match status" value="1"/>
</dbReference>
<protein>
    <submittedName>
        <fullName evidence="6">LLM class F420-dependent oxidoreductase</fullName>
    </submittedName>
</protein>
<keyword evidence="3" id="KW-0560">Oxidoreductase</keyword>
<dbReference type="Pfam" id="PF00296">
    <property type="entry name" value="Bac_luciferase"/>
    <property type="match status" value="1"/>
</dbReference>
<dbReference type="SUPFAM" id="SSF51679">
    <property type="entry name" value="Bacterial luciferase-like"/>
    <property type="match status" value="1"/>
</dbReference>
<sequence length="308" mass="34067">MPPNRRRVAWQRPRRAVVMNLGLIALFDGQPGSTLEDAGRTAKHLEELGFHSLWHPEHVVLFAEYAPNYPYSPDGVPQLPPGKGWYDPLLVLAAAAATTTRIRLGTSILILPERNPLVLAKQVATLDHLCGGRLDLGIGIGWSPEEFRALGIPFERRGARADDYLAAMNRLWQDDPATHEGEFVSFRDVLSWPKPVQQPRPPVIVGGQSLGALRRAARHGDGWISWMLPVEEVGSTTDRLRDECAAAGRDPAELRYVYGIPYTTPKAFQAYAEAVRQAGADEIAVLPWVPDRELRDVLDEIAKLAGLV</sequence>
<dbReference type="Proteomes" id="UP000306628">
    <property type="component" value="Unassembled WGS sequence"/>
</dbReference>
<dbReference type="PANTHER" id="PTHR42847:SF4">
    <property type="entry name" value="ALKANESULFONATE MONOOXYGENASE-RELATED"/>
    <property type="match status" value="1"/>
</dbReference>
<evidence type="ECO:0000256" key="2">
    <source>
        <dbReference type="ARBA" id="ARBA00022643"/>
    </source>
</evidence>
<proteinExistence type="predicted"/>
<dbReference type="PANTHER" id="PTHR42847">
    <property type="entry name" value="ALKANESULFONATE MONOOXYGENASE"/>
    <property type="match status" value="1"/>
</dbReference>
<organism evidence="6 7">
    <name type="scientific">Nonomuraea zeae</name>
    <dbReference type="NCBI Taxonomy" id="1642303"/>
    <lineage>
        <taxon>Bacteria</taxon>
        <taxon>Bacillati</taxon>
        <taxon>Actinomycetota</taxon>
        <taxon>Actinomycetes</taxon>
        <taxon>Streptosporangiales</taxon>
        <taxon>Streptosporangiaceae</taxon>
        <taxon>Nonomuraea</taxon>
    </lineage>
</organism>
<evidence type="ECO:0000259" key="5">
    <source>
        <dbReference type="Pfam" id="PF00296"/>
    </source>
</evidence>
<evidence type="ECO:0000256" key="1">
    <source>
        <dbReference type="ARBA" id="ARBA00022630"/>
    </source>
</evidence>
<dbReference type="GO" id="GO:0046306">
    <property type="term" value="P:alkanesulfonate catabolic process"/>
    <property type="evidence" value="ECO:0007669"/>
    <property type="project" value="TreeGrafter"/>
</dbReference>
<evidence type="ECO:0000256" key="3">
    <source>
        <dbReference type="ARBA" id="ARBA00023002"/>
    </source>
</evidence>
<keyword evidence="1" id="KW-0285">Flavoprotein</keyword>
<dbReference type="NCBIfam" id="TIGR03619">
    <property type="entry name" value="F420_Rv2161c"/>
    <property type="match status" value="1"/>
</dbReference>
<name>A0A5S4GZ20_9ACTN</name>
<dbReference type="InterPro" id="IPR050172">
    <property type="entry name" value="SsuD_RutA_monooxygenase"/>
</dbReference>
<dbReference type="InterPro" id="IPR011251">
    <property type="entry name" value="Luciferase-like_dom"/>
</dbReference>
<reference evidence="6 7" key="1">
    <citation type="submission" date="2019-05" db="EMBL/GenBank/DDBJ databases">
        <title>Draft genome sequence of Nonomuraea zeae DSM 100528.</title>
        <authorList>
            <person name="Saricaoglu S."/>
            <person name="Isik K."/>
        </authorList>
    </citation>
    <scope>NUCLEOTIDE SEQUENCE [LARGE SCALE GENOMIC DNA]</scope>
    <source>
        <strain evidence="6 7">DSM 100528</strain>
    </source>
</reference>
<evidence type="ECO:0000256" key="4">
    <source>
        <dbReference type="ARBA" id="ARBA00023033"/>
    </source>
</evidence>